<name>A0ABP9N198_9GAMM</name>
<dbReference type="RefSeq" id="WP_345488888.1">
    <property type="nucleotide sequence ID" value="NZ_BAABHY010000001.1"/>
</dbReference>
<proteinExistence type="predicted"/>
<dbReference type="Proteomes" id="UP001500171">
    <property type="component" value="Unassembled WGS sequence"/>
</dbReference>
<sequence length="145" mass="16735">MKKAFFEINPQSTIFTFADHSQLRLNVGYDSVIEHDFKHHFPNAYQTEMAIITIETAIEQVMTLWQKTAILQTDNGEIKKIANYFNNEKSLSTEQIERLFNRVADIIAGSPRQHDPLPDSLQFTASLLILREVLHHLNIDVIELV</sequence>
<evidence type="ECO:0000313" key="2">
    <source>
        <dbReference type="Proteomes" id="UP001500171"/>
    </source>
</evidence>
<comment type="caution">
    <text evidence="1">The sequence shown here is derived from an EMBL/GenBank/DDBJ whole genome shotgun (WGS) entry which is preliminary data.</text>
</comment>
<protein>
    <submittedName>
        <fullName evidence="1">Uncharacterized protein</fullName>
    </submittedName>
</protein>
<reference evidence="2" key="1">
    <citation type="journal article" date="2019" name="Int. J. Syst. Evol. Microbiol.">
        <title>The Global Catalogue of Microorganisms (GCM) 10K type strain sequencing project: providing services to taxonomists for standard genome sequencing and annotation.</title>
        <authorList>
            <consortium name="The Broad Institute Genomics Platform"/>
            <consortium name="The Broad Institute Genome Sequencing Center for Infectious Disease"/>
            <person name="Wu L."/>
            <person name="Ma J."/>
        </authorList>
    </citation>
    <scope>NUCLEOTIDE SEQUENCE [LARGE SCALE GENOMIC DNA]</scope>
    <source>
        <strain evidence="2">JCM 18050</strain>
    </source>
</reference>
<accession>A0ABP9N198</accession>
<dbReference type="EMBL" id="BAABHY010000001">
    <property type="protein sequence ID" value="GAA5106817.1"/>
    <property type="molecule type" value="Genomic_DNA"/>
</dbReference>
<organism evidence="1 2">
    <name type="scientific">Orbus sasakiae</name>
    <dbReference type="NCBI Taxonomy" id="1078475"/>
    <lineage>
        <taxon>Bacteria</taxon>
        <taxon>Pseudomonadati</taxon>
        <taxon>Pseudomonadota</taxon>
        <taxon>Gammaproteobacteria</taxon>
        <taxon>Orbales</taxon>
        <taxon>Orbaceae</taxon>
        <taxon>Orbus</taxon>
    </lineage>
</organism>
<keyword evidence="2" id="KW-1185">Reference proteome</keyword>
<evidence type="ECO:0000313" key="1">
    <source>
        <dbReference type="EMBL" id="GAA5106817.1"/>
    </source>
</evidence>
<gene>
    <name evidence="1" type="ORF">GCM10023211_07120</name>
</gene>